<evidence type="ECO:0000313" key="1">
    <source>
        <dbReference type="EMBL" id="KKB10187.1"/>
    </source>
</evidence>
<dbReference type="PATRIC" id="fig|429727.3.peg.354"/>
<protein>
    <submittedName>
        <fullName evidence="1">Uncharacterized protein</fullName>
    </submittedName>
</protein>
<sequence length="874" mass="96475">MRALLGDSRRLSASQDVRISRPGVTTSTATRYATTAFPDAWLTISAGRPAVGAVLDSIEDGKDRIVLAWPEKPGNGFTLAALAMREARSSGRLASATVAVWPWRNGLTRAARSILVHPQDIADTAKHAMNDHRAGAAWMNSDGLAHIELCMLEMRLRDLLPENAPRRRLRGRPRIEVVVKNPTLLETTAVFPPSAAGYSPDAEHTLRRVSQHTHLNEAGASLTSARASIGNPKTTPFAVLGVPGERSTKRLSRYLNHHLLEERPIELIVVDLTRASRTDLGENWEKRLEILLETLDTLERRRPAIVAICDDPFTLKSSSRLIRSHNAKIKPKRAIPTEIGLYLADRGLLSSSPDLPDQLPKVVFHADIKDASLKSLRNDLLDLLRRFKEAGNLEGLRAVATALSFVRRIACLPLGLNEARIASGILFDADDDVDSGIRAMFLEGMALADLAAIESSGADNGRARPIMHRIEQLVAEWQDETPVSAKLNELLSPQNKPQRILLSVPDRRIAEIALGSDRAIGWDCAVCDHHELATVLDRSYYDQLIVTGPTSKALRTILVSESTPPDVVLLGDASGAGLLAGELLPLTRLDGFSAVAERASGLQAALKRGGLDEKLNLGEAEFRISPAAGSKDIDLSREGERYSGERVSLHTSAHRIVYRPSSDVLVFTSGEARLFEKLPAREIERGDYILVLDESTRNRIRASLATSHKSLEQLANYHQAIARLREQIPGARNLDKARAVLRRMRDIDPDVVDSEIHNVHRWLTADTAPATGEGTRQPGAARDWPRFKLFMEANEVNELLAKTFWDFAIVPTRSYRVQEGFQFNQRVVQFVLDPESTHGAKANTVGLRQLWLSLQDAVDEVENIEILKEDPRHG</sequence>
<accession>A0A0F5FPT6</accession>
<evidence type="ECO:0000313" key="2">
    <source>
        <dbReference type="Proteomes" id="UP000033649"/>
    </source>
</evidence>
<dbReference type="AlphaFoldDB" id="A0A0F5FPT6"/>
<keyword evidence="2" id="KW-1185">Reference proteome</keyword>
<reference evidence="1 2" key="1">
    <citation type="submission" date="2015-03" db="EMBL/GenBank/DDBJ databases">
        <authorList>
            <person name="Hassan Y."/>
            <person name="Lepp D."/>
            <person name="Li X.-Z."/>
            <person name="Zhou T."/>
        </authorList>
    </citation>
    <scope>NUCLEOTIDE SEQUENCE [LARGE SCALE GENOMIC DNA]</scope>
    <source>
        <strain evidence="1 2">IPL18</strain>
    </source>
</reference>
<dbReference type="EMBL" id="JZEY01000054">
    <property type="protein sequence ID" value="KKB10187.1"/>
    <property type="molecule type" value="Genomic_DNA"/>
</dbReference>
<comment type="caution">
    <text evidence="1">The sequence shown here is derived from an EMBL/GenBank/DDBJ whole genome shotgun (WGS) entry which is preliminary data.</text>
</comment>
<gene>
    <name evidence="1" type="ORF">VE26_01665</name>
</gene>
<dbReference type="Proteomes" id="UP000033649">
    <property type="component" value="Unassembled WGS sequence"/>
</dbReference>
<dbReference type="STRING" id="429727.VE26_01665"/>
<organism evidence="1 2">
    <name type="scientific">Devosia chinhatensis</name>
    <dbReference type="NCBI Taxonomy" id="429727"/>
    <lineage>
        <taxon>Bacteria</taxon>
        <taxon>Pseudomonadati</taxon>
        <taxon>Pseudomonadota</taxon>
        <taxon>Alphaproteobacteria</taxon>
        <taxon>Hyphomicrobiales</taxon>
        <taxon>Devosiaceae</taxon>
        <taxon>Devosia</taxon>
    </lineage>
</organism>
<proteinExistence type="predicted"/>
<name>A0A0F5FPT6_9HYPH</name>